<reference evidence="1 2" key="1">
    <citation type="submission" date="2020-10" db="EMBL/GenBank/DDBJ databases">
        <title>The Coptis chinensis genome and diversification of protoberbering-type alkaloids.</title>
        <authorList>
            <person name="Wang B."/>
            <person name="Shu S."/>
            <person name="Song C."/>
            <person name="Liu Y."/>
        </authorList>
    </citation>
    <scope>NUCLEOTIDE SEQUENCE [LARGE SCALE GENOMIC DNA]</scope>
    <source>
        <strain evidence="1">HL-2020</strain>
        <tissue evidence="1">Leaf</tissue>
    </source>
</reference>
<dbReference type="PANTHER" id="PTHR46328:SF30">
    <property type="entry name" value="OS04G0641500 PROTEIN"/>
    <property type="match status" value="1"/>
</dbReference>
<keyword evidence="2" id="KW-1185">Reference proteome</keyword>
<dbReference type="AlphaFoldDB" id="A0A835LG46"/>
<proteinExistence type="predicted"/>
<evidence type="ECO:0008006" key="3">
    <source>
        <dbReference type="Google" id="ProtNLM"/>
    </source>
</evidence>
<accession>A0A835LG46</accession>
<comment type="caution">
    <text evidence="1">The sequence shown here is derived from an EMBL/GenBank/DDBJ whole genome shotgun (WGS) entry which is preliminary data.</text>
</comment>
<name>A0A835LG46_9MAGN</name>
<gene>
    <name evidence="1" type="ORF">IFM89_023272</name>
</gene>
<evidence type="ECO:0000313" key="2">
    <source>
        <dbReference type="Proteomes" id="UP000631114"/>
    </source>
</evidence>
<evidence type="ECO:0000313" key="1">
    <source>
        <dbReference type="EMBL" id="KAF9593455.1"/>
    </source>
</evidence>
<sequence>MGSFLSFIKYIPPDDLEIWVLKDFGKGEWIKQQRLTVHSRWTVCAEFWWMGIKLLTLANLCKLQLCTWENISRNEDEQVDISVDSQKIDCEMDDRETQSVQVENQEFGSPSKVTADSMETPYIGMTFETNEDAKEYYQSYAHSKGFSTLACSIFSKV</sequence>
<protein>
    <recommendedName>
        <fullName evidence="3">Protein FAR1-RELATED SEQUENCE</fullName>
    </recommendedName>
</protein>
<dbReference type="PANTHER" id="PTHR46328">
    <property type="entry name" value="FAR-RED IMPAIRED RESPONSIVE (FAR1) FAMILY PROTEIN-RELATED"/>
    <property type="match status" value="1"/>
</dbReference>
<organism evidence="1 2">
    <name type="scientific">Coptis chinensis</name>
    <dbReference type="NCBI Taxonomy" id="261450"/>
    <lineage>
        <taxon>Eukaryota</taxon>
        <taxon>Viridiplantae</taxon>
        <taxon>Streptophyta</taxon>
        <taxon>Embryophyta</taxon>
        <taxon>Tracheophyta</taxon>
        <taxon>Spermatophyta</taxon>
        <taxon>Magnoliopsida</taxon>
        <taxon>Ranunculales</taxon>
        <taxon>Ranunculaceae</taxon>
        <taxon>Coptidoideae</taxon>
        <taxon>Coptis</taxon>
    </lineage>
</organism>
<dbReference type="EMBL" id="JADFTS010000008">
    <property type="protein sequence ID" value="KAF9593455.1"/>
    <property type="molecule type" value="Genomic_DNA"/>
</dbReference>
<dbReference type="Proteomes" id="UP000631114">
    <property type="component" value="Unassembled WGS sequence"/>
</dbReference>